<feature type="domain" description="HpcH/HpaI aldolase/citrate lyase" evidence="6">
    <location>
        <begin position="7"/>
        <end position="214"/>
    </location>
</feature>
<feature type="binding site" evidence="4">
    <location>
        <position position="117"/>
    </location>
    <ligand>
        <name>substrate</name>
    </ligand>
</feature>
<evidence type="ECO:0000256" key="4">
    <source>
        <dbReference type="PIRSR" id="PIRSR015582-1"/>
    </source>
</evidence>
<dbReference type="Proteomes" id="UP000239990">
    <property type="component" value="Unassembled WGS sequence"/>
</dbReference>
<evidence type="ECO:0000256" key="2">
    <source>
        <dbReference type="ARBA" id="ARBA00022723"/>
    </source>
</evidence>
<evidence type="ECO:0000256" key="1">
    <source>
        <dbReference type="ARBA" id="ARBA00001946"/>
    </source>
</evidence>
<evidence type="ECO:0000256" key="5">
    <source>
        <dbReference type="PIRSR" id="PIRSR015582-2"/>
    </source>
</evidence>
<dbReference type="GO" id="GO:0000287">
    <property type="term" value="F:magnesium ion binding"/>
    <property type="evidence" value="ECO:0007669"/>
    <property type="project" value="TreeGrafter"/>
</dbReference>
<dbReference type="InterPro" id="IPR040442">
    <property type="entry name" value="Pyrv_kinase-like_dom_sf"/>
</dbReference>
<dbReference type="AlphaFoldDB" id="A0A2S5GT51"/>
<keyword evidence="2 5" id="KW-0479">Metal-binding</keyword>
<dbReference type="OrthoDB" id="348111at2"/>
<comment type="caution">
    <text evidence="7">The sequence shown here is derived from an EMBL/GenBank/DDBJ whole genome shotgun (WGS) entry which is preliminary data.</text>
</comment>
<protein>
    <submittedName>
        <fullName evidence="7">CoA ester lyase</fullName>
    </submittedName>
</protein>
<accession>A0A2S5GT51</accession>
<keyword evidence="7" id="KW-0456">Lyase</keyword>
<reference evidence="7 8" key="1">
    <citation type="submission" date="2018-02" db="EMBL/GenBank/DDBJ databases">
        <title>Draft Genome of Achromobacter spanius stain 6.</title>
        <authorList>
            <person name="Gunasekera T.S."/>
            <person name="Radwan O."/>
            <person name="Ruiz O.N."/>
        </authorList>
    </citation>
    <scope>NUCLEOTIDE SEQUENCE [LARGE SCALE GENOMIC DNA]</scope>
    <source>
        <strain evidence="7 8">6</strain>
    </source>
</reference>
<name>A0A2S5GT51_9BURK</name>
<dbReference type="InterPro" id="IPR005000">
    <property type="entry name" value="Aldolase/citrate-lyase_domain"/>
</dbReference>
<dbReference type="Gene3D" id="3.20.20.60">
    <property type="entry name" value="Phosphoenolpyruvate-binding domains"/>
    <property type="match status" value="1"/>
</dbReference>
<dbReference type="SUPFAM" id="SSF51621">
    <property type="entry name" value="Phosphoenolpyruvate/pyruvate domain"/>
    <property type="match status" value="1"/>
</dbReference>
<dbReference type="PIRSF" id="PIRSF015582">
    <property type="entry name" value="Cit_lyase_B"/>
    <property type="match status" value="1"/>
</dbReference>
<dbReference type="InterPro" id="IPR011206">
    <property type="entry name" value="Citrate_lyase_beta/mcl1/mcl2"/>
</dbReference>
<organism evidence="7 8">
    <name type="scientific">Achromobacter spanius</name>
    <dbReference type="NCBI Taxonomy" id="217203"/>
    <lineage>
        <taxon>Bacteria</taxon>
        <taxon>Pseudomonadati</taxon>
        <taxon>Pseudomonadota</taxon>
        <taxon>Betaproteobacteria</taxon>
        <taxon>Burkholderiales</taxon>
        <taxon>Alcaligenaceae</taxon>
        <taxon>Achromobacter</taxon>
    </lineage>
</organism>
<sequence length="277" mass="29096">MTHSVVRSALFVPASRAERIPKALAAGADTVIVDLEDAVEHLAKASAREALCDFLGTHHDARLWVRINDASTSWHDDDLKACRGRPNIAGILLPKAETLAQVRHVAQTGLPVIPLIETARGLLNASEVAATPGVARLAFGSLDYALDMGLTPDTPGAETVLDQARVQVLLHNRAAGLAPALDGVFPGVQDTAGLAAAAARAQQMGFGGMLCIHPAQVPMIHAAFVPAREELAWARRVVAAHRETAAGTFMLDGKMVDAPVIARARLVLAQAGEQAPP</sequence>
<dbReference type="InterPro" id="IPR015813">
    <property type="entry name" value="Pyrv/PenolPyrv_kinase-like_dom"/>
</dbReference>
<dbReference type="Pfam" id="PF03328">
    <property type="entry name" value="HpcH_HpaI"/>
    <property type="match status" value="1"/>
</dbReference>
<feature type="binding site" evidence="5">
    <location>
        <position position="117"/>
    </location>
    <ligand>
        <name>Mg(2+)</name>
        <dbReference type="ChEBI" id="CHEBI:18420"/>
    </ligand>
</feature>
<evidence type="ECO:0000259" key="6">
    <source>
        <dbReference type="Pfam" id="PF03328"/>
    </source>
</evidence>
<dbReference type="PANTHER" id="PTHR32308">
    <property type="entry name" value="LYASE BETA SUBUNIT, PUTATIVE (AFU_ORTHOLOGUE AFUA_4G13030)-RELATED"/>
    <property type="match status" value="1"/>
</dbReference>
<dbReference type="RefSeq" id="WP_104143476.1">
    <property type="nucleotide sequence ID" value="NZ_PREU01000004.1"/>
</dbReference>
<feature type="binding site" evidence="5">
    <location>
        <position position="143"/>
    </location>
    <ligand>
        <name>Mg(2+)</name>
        <dbReference type="ChEBI" id="CHEBI:18420"/>
    </ligand>
</feature>
<evidence type="ECO:0000256" key="3">
    <source>
        <dbReference type="ARBA" id="ARBA00022842"/>
    </source>
</evidence>
<comment type="cofactor">
    <cofactor evidence="1">
        <name>Mg(2+)</name>
        <dbReference type="ChEBI" id="CHEBI:18420"/>
    </cofactor>
</comment>
<evidence type="ECO:0000313" key="8">
    <source>
        <dbReference type="Proteomes" id="UP000239990"/>
    </source>
</evidence>
<feature type="binding site" evidence="4">
    <location>
        <position position="66"/>
    </location>
    <ligand>
        <name>substrate</name>
    </ligand>
</feature>
<dbReference type="EMBL" id="PREU01000004">
    <property type="protein sequence ID" value="PPA76104.1"/>
    <property type="molecule type" value="Genomic_DNA"/>
</dbReference>
<dbReference type="PANTHER" id="PTHR32308:SF10">
    <property type="entry name" value="CITRATE LYASE SUBUNIT BETA"/>
    <property type="match status" value="1"/>
</dbReference>
<dbReference type="GO" id="GO:0016829">
    <property type="term" value="F:lyase activity"/>
    <property type="evidence" value="ECO:0007669"/>
    <property type="project" value="UniProtKB-KW"/>
</dbReference>
<gene>
    <name evidence="7" type="ORF">C4E15_10490</name>
</gene>
<keyword evidence="3 5" id="KW-0460">Magnesium</keyword>
<proteinExistence type="predicted"/>
<evidence type="ECO:0000313" key="7">
    <source>
        <dbReference type="EMBL" id="PPA76104.1"/>
    </source>
</evidence>
<dbReference type="GO" id="GO:0006107">
    <property type="term" value="P:oxaloacetate metabolic process"/>
    <property type="evidence" value="ECO:0007669"/>
    <property type="project" value="TreeGrafter"/>
</dbReference>